<comment type="subcellular location">
    <subcellularLocation>
        <location evidence="2">Cell inner membrane</location>
        <topology evidence="2">Multi-pass membrane protein</topology>
    </subcellularLocation>
</comment>
<keyword evidence="5" id="KW-0997">Cell inner membrane</keyword>
<evidence type="ECO:0000259" key="11">
    <source>
        <dbReference type="Pfam" id="PF07219"/>
    </source>
</evidence>
<evidence type="ECO:0000256" key="8">
    <source>
        <dbReference type="ARBA" id="ARBA00023136"/>
    </source>
</evidence>
<evidence type="ECO:0000256" key="7">
    <source>
        <dbReference type="ARBA" id="ARBA00022989"/>
    </source>
</evidence>
<evidence type="ECO:0000256" key="3">
    <source>
        <dbReference type="ARBA" id="ARBA00004744"/>
    </source>
</evidence>
<dbReference type="Pfam" id="PF07219">
    <property type="entry name" value="HemY_N"/>
    <property type="match status" value="1"/>
</dbReference>
<dbReference type="AlphaFoldDB" id="A0A3B0WU47"/>
<dbReference type="InterPro" id="IPR011990">
    <property type="entry name" value="TPR-like_helical_dom_sf"/>
</dbReference>
<comment type="pathway">
    <text evidence="3">Porphyrin-containing compound metabolism; protoheme biosynthesis.</text>
</comment>
<dbReference type="Gene3D" id="1.25.40.10">
    <property type="entry name" value="Tetratricopeptide repeat domain"/>
    <property type="match status" value="2"/>
</dbReference>
<keyword evidence="7 10" id="KW-1133">Transmembrane helix</keyword>
<feature type="transmembrane region" description="Helical" evidence="10">
    <location>
        <begin position="43"/>
        <end position="60"/>
    </location>
</feature>
<dbReference type="SMART" id="SM00028">
    <property type="entry name" value="TPR"/>
    <property type="match status" value="2"/>
</dbReference>
<protein>
    <recommendedName>
        <fullName evidence="11">HemY N-terminal domain-containing protein</fullName>
    </recommendedName>
</protein>
<keyword evidence="8 10" id="KW-0472">Membrane</keyword>
<dbReference type="InterPro" id="IPR010817">
    <property type="entry name" value="HemY_N"/>
</dbReference>
<feature type="transmembrane region" description="Helical" evidence="10">
    <location>
        <begin position="7"/>
        <end position="23"/>
    </location>
</feature>
<accession>A0A3B0WU47</accession>
<dbReference type="SUPFAM" id="SSF48452">
    <property type="entry name" value="TPR-like"/>
    <property type="match status" value="2"/>
</dbReference>
<evidence type="ECO:0000313" key="12">
    <source>
        <dbReference type="EMBL" id="VAW54642.1"/>
    </source>
</evidence>
<evidence type="ECO:0000256" key="6">
    <source>
        <dbReference type="ARBA" id="ARBA00022692"/>
    </source>
</evidence>
<dbReference type="GO" id="GO:0005886">
    <property type="term" value="C:plasma membrane"/>
    <property type="evidence" value="ECO:0007669"/>
    <property type="project" value="UniProtKB-SubCell"/>
</dbReference>
<comment type="function">
    <text evidence="1">Involved in a late step of protoheme IX synthesis.</text>
</comment>
<dbReference type="GO" id="GO:0042168">
    <property type="term" value="P:heme metabolic process"/>
    <property type="evidence" value="ECO:0007669"/>
    <property type="project" value="InterPro"/>
</dbReference>
<feature type="domain" description="HemY N-terminal" evidence="11">
    <location>
        <begin position="27"/>
        <end position="133"/>
    </location>
</feature>
<dbReference type="UniPathway" id="UPA00252"/>
<name>A0A3B0WU47_9ZZZZ</name>
<reference evidence="12" key="1">
    <citation type="submission" date="2018-06" db="EMBL/GenBank/DDBJ databases">
        <authorList>
            <person name="Zhirakovskaya E."/>
        </authorList>
    </citation>
    <scope>NUCLEOTIDE SEQUENCE</scope>
</reference>
<proteinExistence type="predicted"/>
<keyword evidence="9" id="KW-0627">Porphyrin biosynthesis</keyword>
<dbReference type="GO" id="GO:0006779">
    <property type="term" value="P:porphyrin-containing compound biosynthetic process"/>
    <property type="evidence" value="ECO:0007669"/>
    <property type="project" value="UniProtKB-KW"/>
</dbReference>
<dbReference type="EMBL" id="UOFD01000079">
    <property type="protein sequence ID" value="VAW54642.1"/>
    <property type="molecule type" value="Genomic_DNA"/>
</dbReference>
<evidence type="ECO:0000256" key="4">
    <source>
        <dbReference type="ARBA" id="ARBA00022475"/>
    </source>
</evidence>
<evidence type="ECO:0000256" key="2">
    <source>
        <dbReference type="ARBA" id="ARBA00004429"/>
    </source>
</evidence>
<evidence type="ECO:0000256" key="9">
    <source>
        <dbReference type="ARBA" id="ARBA00023244"/>
    </source>
</evidence>
<organism evidence="12">
    <name type="scientific">hydrothermal vent metagenome</name>
    <dbReference type="NCBI Taxonomy" id="652676"/>
    <lineage>
        <taxon>unclassified sequences</taxon>
        <taxon>metagenomes</taxon>
        <taxon>ecological metagenomes</taxon>
    </lineage>
</organism>
<dbReference type="InterPro" id="IPR019734">
    <property type="entry name" value="TPR_rpt"/>
</dbReference>
<gene>
    <name evidence="12" type="ORF">MNBD_GAMMA06-516</name>
</gene>
<evidence type="ECO:0000256" key="1">
    <source>
        <dbReference type="ARBA" id="ARBA00002962"/>
    </source>
</evidence>
<dbReference type="InterPro" id="IPR005254">
    <property type="entry name" value="Heme_biosyn_assoc_TPR_pro"/>
</dbReference>
<keyword evidence="6 10" id="KW-0812">Transmembrane</keyword>
<keyword evidence="4" id="KW-1003">Cell membrane</keyword>
<dbReference type="NCBIfam" id="TIGR00540">
    <property type="entry name" value="TPR_hemY_coli"/>
    <property type="match status" value="1"/>
</dbReference>
<sequence>MNRLPYILLLSAITVIGFTMFQYNDLGKISFHFAAYSFDTNLVIFSAVLLSAFFLFFMLLKSWQFINNFFVHLIGKRKNRLTEKARLSLTQGLIEYAEGRFEQAEKILLQQIEHSDNCLLAYLSAARAAQQLGAHDRRDDYLRKAHLNAPGADIAIGLTKAELQLAHDQNEQALATLTQLNKTSENHIYVLTLLANTYKHLQDWDNLKDILPALKKHGKLSTESFLSFEIIVCNGQLSKLAKNQSPTQLEVFWKNTAHHLKILPIVIEHYIKQLVLVDALNEAEETLRLYLNKNWEESSIILYAELEAGADADSKQLGKQLGKQLETAENWLKDHQHNAWLLLALGKICASLSLWGKAKNYLEASIAINPIPENYLILAQLLEEHMSDSAAAQEYYRQGLHLLAGEHNTEMLKRSTSSLELVVPPLKIVKT</sequence>
<evidence type="ECO:0000256" key="5">
    <source>
        <dbReference type="ARBA" id="ARBA00022519"/>
    </source>
</evidence>
<evidence type="ECO:0000256" key="10">
    <source>
        <dbReference type="SAM" id="Phobius"/>
    </source>
</evidence>